<dbReference type="EnsemblPlants" id="Pp3c8_19400V3.1">
    <property type="protein sequence ID" value="Pp3c8_19400V3.1"/>
    <property type="gene ID" value="Pp3c8_19400"/>
</dbReference>
<keyword evidence="4" id="KW-1185">Reference proteome</keyword>
<dbReference type="AlphaFoldDB" id="A0A2K1K807"/>
<sequence>MARTKTRTEKKRKHAASGVAKKKLSPAVKFAGMEAAAGMEMSIASGKMSEKMAHFRAYLMLKMYYVQHPTHPVKRVAAIE</sequence>
<evidence type="ECO:0000313" key="3">
    <source>
        <dbReference type="EnsemblPlants" id="Pp3c8_19400V3.1"/>
    </source>
</evidence>
<proteinExistence type="predicted"/>
<evidence type="ECO:0000313" key="2">
    <source>
        <dbReference type="EMBL" id="PNR49909.1"/>
    </source>
</evidence>
<feature type="region of interest" description="Disordered" evidence="1">
    <location>
        <begin position="1"/>
        <end position="21"/>
    </location>
</feature>
<reference evidence="3" key="3">
    <citation type="submission" date="2020-12" db="UniProtKB">
        <authorList>
            <consortium name="EnsemblPlants"/>
        </authorList>
    </citation>
    <scope>IDENTIFICATION</scope>
</reference>
<organism evidence="2">
    <name type="scientific">Physcomitrium patens</name>
    <name type="common">Spreading-leaved earth moss</name>
    <name type="synonym">Physcomitrella patens</name>
    <dbReference type="NCBI Taxonomy" id="3218"/>
    <lineage>
        <taxon>Eukaryota</taxon>
        <taxon>Viridiplantae</taxon>
        <taxon>Streptophyta</taxon>
        <taxon>Embryophyta</taxon>
        <taxon>Bryophyta</taxon>
        <taxon>Bryophytina</taxon>
        <taxon>Bryopsida</taxon>
        <taxon>Funariidae</taxon>
        <taxon>Funariales</taxon>
        <taxon>Funariaceae</taxon>
        <taxon>Physcomitrium</taxon>
    </lineage>
</organism>
<evidence type="ECO:0000313" key="4">
    <source>
        <dbReference type="Proteomes" id="UP000006727"/>
    </source>
</evidence>
<dbReference type="PaxDb" id="3218-PP1S122_69V6.1"/>
<gene>
    <name evidence="2" type="ORF">PHYPA_011806</name>
</gene>
<reference evidence="2 4" key="2">
    <citation type="journal article" date="2018" name="Plant J.">
        <title>The Physcomitrella patens chromosome-scale assembly reveals moss genome structure and evolution.</title>
        <authorList>
            <person name="Lang D."/>
            <person name="Ullrich K.K."/>
            <person name="Murat F."/>
            <person name="Fuchs J."/>
            <person name="Jenkins J."/>
            <person name="Haas F.B."/>
            <person name="Piednoel M."/>
            <person name="Gundlach H."/>
            <person name="Van Bel M."/>
            <person name="Meyberg R."/>
            <person name="Vives C."/>
            <person name="Morata J."/>
            <person name="Symeonidi A."/>
            <person name="Hiss M."/>
            <person name="Muchero W."/>
            <person name="Kamisugi Y."/>
            <person name="Saleh O."/>
            <person name="Blanc G."/>
            <person name="Decker E.L."/>
            <person name="van Gessel N."/>
            <person name="Grimwood J."/>
            <person name="Hayes R.D."/>
            <person name="Graham S.W."/>
            <person name="Gunter L.E."/>
            <person name="McDaniel S.F."/>
            <person name="Hoernstein S.N.W."/>
            <person name="Larsson A."/>
            <person name="Li F.W."/>
            <person name="Perroud P.F."/>
            <person name="Phillips J."/>
            <person name="Ranjan P."/>
            <person name="Rokshar D.S."/>
            <person name="Rothfels C.J."/>
            <person name="Schneider L."/>
            <person name="Shu S."/>
            <person name="Stevenson D.W."/>
            <person name="Thummler F."/>
            <person name="Tillich M."/>
            <person name="Villarreal Aguilar J.C."/>
            <person name="Widiez T."/>
            <person name="Wong G.K."/>
            <person name="Wymore A."/>
            <person name="Zhang Y."/>
            <person name="Zimmer A.D."/>
            <person name="Quatrano R.S."/>
            <person name="Mayer K.F.X."/>
            <person name="Goodstein D."/>
            <person name="Casacuberta J.M."/>
            <person name="Vandepoele K."/>
            <person name="Reski R."/>
            <person name="Cuming A.C."/>
            <person name="Tuskan G.A."/>
            <person name="Maumus F."/>
            <person name="Salse J."/>
            <person name="Schmutz J."/>
            <person name="Rensing S.A."/>
        </authorList>
    </citation>
    <scope>NUCLEOTIDE SEQUENCE [LARGE SCALE GENOMIC DNA]</scope>
    <source>
        <strain evidence="3 4">cv. Gransden 2004</strain>
    </source>
</reference>
<name>A0A2K1K807_PHYPA</name>
<dbReference type="Proteomes" id="UP000006727">
    <property type="component" value="Chromosome 8"/>
</dbReference>
<evidence type="ECO:0000256" key="1">
    <source>
        <dbReference type="SAM" id="MobiDB-lite"/>
    </source>
</evidence>
<dbReference type="Gramene" id="Pp3c8_19400V3.1">
    <property type="protein sequence ID" value="Pp3c8_19400V3.1"/>
    <property type="gene ID" value="Pp3c8_19400"/>
</dbReference>
<reference evidence="2 4" key="1">
    <citation type="journal article" date="2008" name="Science">
        <title>The Physcomitrella genome reveals evolutionary insights into the conquest of land by plants.</title>
        <authorList>
            <person name="Rensing S."/>
            <person name="Lang D."/>
            <person name="Zimmer A."/>
            <person name="Terry A."/>
            <person name="Salamov A."/>
            <person name="Shapiro H."/>
            <person name="Nishiyama T."/>
            <person name="Perroud P.-F."/>
            <person name="Lindquist E."/>
            <person name="Kamisugi Y."/>
            <person name="Tanahashi T."/>
            <person name="Sakakibara K."/>
            <person name="Fujita T."/>
            <person name="Oishi K."/>
            <person name="Shin-I T."/>
            <person name="Kuroki Y."/>
            <person name="Toyoda A."/>
            <person name="Suzuki Y."/>
            <person name="Hashimoto A."/>
            <person name="Yamaguchi K."/>
            <person name="Sugano A."/>
            <person name="Kohara Y."/>
            <person name="Fujiyama A."/>
            <person name="Anterola A."/>
            <person name="Aoki S."/>
            <person name="Ashton N."/>
            <person name="Barbazuk W.B."/>
            <person name="Barker E."/>
            <person name="Bennetzen J."/>
            <person name="Bezanilla M."/>
            <person name="Blankenship R."/>
            <person name="Cho S.H."/>
            <person name="Dutcher S."/>
            <person name="Estelle M."/>
            <person name="Fawcett J.A."/>
            <person name="Gundlach H."/>
            <person name="Hanada K."/>
            <person name="Heyl A."/>
            <person name="Hicks K.A."/>
            <person name="Hugh J."/>
            <person name="Lohr M."/>
            <person name="Mayer K."/>
            <person name="Melkozernov A."/>
            <person name="Murata T."/>
            <person name="Nelson D."/>
            <person name="Pils B."/>
            <person name="Prigge M."/>
            <person name="Reiss B."/>
            <person name="Renner T."/>
            <person name="Rombauts S."/>
            <person name="Rushton P."/>
            <person name="Sanderfoot A."/>
            <person name="Schween G."/>
            <person name="Shiu S.-H."/>
            <person name="Stueber K."/>
            <person name="Theodoulou F.L."/>
            <person name="Tu H."/>
            <person name="Van de Peer Y."/>
            <person name="Verrier P.J."/>
            <person name="Waters E."/>
            <person name="Wood A."/>
            <person name="Yang L."/>
            <person name="Cove D."/>
            <person name="Cuming A."/>
            <person name="Hasebe M."/>
            <person name="Lucas S."/>
            <person name="Mishler D.B."/>
            <person name="Reski R."/>
            <person name="Grigoriev I."/>
            <person name="Quatrano R.S."/>
            <person name="Boore J.L."/>
        </authorList>
    </citation>
    <scope>NUCLEOTIDE SEQUENCE [LARGE SCALE GENOMIC DNA]</scope>
    <source>
        <strain evidence="3 4">cv. Gransden 2004</strain>
    </source>
</reference>
<dbReference type="EMBL" id="ABEU02000008">
    <property type="protein sequence ID" value="PNR49909.1"/>
    <property type="molecule type" value="Genomic_DNA"/>
</dbReference>
<protein>
    <submittedName>
        <fullName evidence="2 3">Uncharacterized protein</fullName>
    </submittedName>
</protein>
<accession>A0A2K1K807</accession>